<protein>
    <recommendedName>
        <fullName evidence="4">C-type lectin domain-containing protein</fullName>
    </recommendedName>
</protein>
<sequence length="300" mass="34216">MIYSFCVIKYILLEYSYRIIGLNMIIVWIQLVSFFQGISCLLFLPNQTFDYLDAVKYCASKNNSVLSNLSDAKKARNQCVLTNCDVWYKRRQADPDLGSEKPDGMCYVYGSYWKPCREKLWFFCNDGENPGSVQCSRPKGILACSPPAGQIIDNRIPFSLMDYSDDHSRKNTNGKSTKKDIGQNNLIDLNFYEWMILAGAVVLAIFGTLVVVGAILKCRKPNQLANVLAKDKLLTTKEDADLGKYITDSKWYEGTHRFINEPPHIYDKSINAPPDIYDKSINEPPHIYDKAEITVYDYAI</sequence>
<comment type="caution">
    <text evidence="2">The sequence shown here is derived from an EMBL/GenBank/DDBJ whole genome shotgun (WGS) entry which is preliminary data.</text>
</comment>
<name>A0A8B6FKW1_MYTGA</name>
<feature type="transmembrane region" description="Helical" evidence="1">
    <location>
        <begin position="20"/>
        <end position="44"/>
    </location>
</feature>
<evidence type="ECO:0008006" key="4">
    <source>
        <dbReference type="Google" id="ProtNLM"/>
    </source>
</evidence>
<evidence type="ECO:0000313" key="3">
    <source>
        <dbReference type="Proteomes" id="UP000596742"/>
    </source>
</evidence>
<keyword evidence="1" id="KW-1133">Transmembrane helix</keyword>
<reference evidence="2" key="1">
    <citation type="submission" date="2018-11" db="EMBL/GenBank/DDBJ databases">
        <authorList>
            <person name="Alioto T."/>
            <person name="Alioto T."/>
        </authorList>
    </citation>
    <scope>NUCLEOTIDE SEQUENCE</scope>
</reference>
<dbReference type="AlphaFoldDB" id="A0A8B6FKW1"/>
<evidence type="ECO:0000313" key="2">
    <source>
        <dbReference type="EMBL" id="VDI51274.1"/>
    </source>
</evidence>
<keyword evidence="3" id="KW-1185">Reference proteome</keyword>
<dbReference type="Proteomes" id="UP000596742">
    <property type="component" value="Unassembled WGS sequence"/>
</dbReference>
<keyword evidence="1" id="KW-0472">Membrane</keyword>
<proteinExistence type="predicted"/>
<feature type="transmembrane region" description="Helical" evidence="1">
    <location>
        <begin position="194"/>
        <end position="216"/>
    </location>
</feature>
<organism evidence="2 3">
    <name type="scientific">Mytilus galloprovincialis</name>
    <name type="common">Mediterranean mussel</name>
    <dbReference type="NCBI Taxonomy" id="29158"/>
    <lineage>
        <taxon>Eukaryota</taxon>
        <taxon>Metazoa</taxon>
        <taxon>Spiralia</taxon>
        <taxon>Lophotrochozoa</taxon>
        <taxon>Mollusca</taxon>
        <taxon>Bivalvia</taxon>
        <taxon>Autobranchia</taxon>
        <taxon>Pteriomorphia</taxon>
        <taxon>Mytilida</taxon>
        <taxon>Mytiloidea</taxon>
        <taxon>Mytilidae</taxon>
        <taxon>Mytilinae</taxon>
        <taxon>Mytilus</taxon>
    </lineage>
</organism>
<evidence type="ECO:0000256" key="1">
    <source>
        <dbReference type="SAM" id="Phobius"/>
    </source>
</evidence>
<dbReference type="OrthoDB" id="6053231at2759"/>
<gene>
    <name evidence="2" type="ORF">MGAL_10B019509</name>
</gene>
<accession>A0A8B6FKW1</accession>
<keyword evidence="1" id="KW-0812">Transmembrane</keyword>
<dbReference type="EMBL" id="UYJE01007039">
    <property type="protein sequence ID" value="VDI51274.1"/>
    <property type="molecule type" value="Genomic_DNA"/>
</dbReference>